<reference evidence="15 16" key="1">
    <citation type="journal article" date="2022" name="Cell">
        <title>Repeat-based holocentromeres influence genome architecture and karyotype evolution.</title>
        <authorList>
            <person name="Hofstatter P.G."/>
            <person name="Thangavel G."/>
            <person name="Lux T."/>
            <person name="Neumann P."/>
            <person name="Vondrak T."/>
            <person name="Novak P."/>
            <person name="Zhang M."/>
            <person name="Costa L."/>
            <person name="Castellani M."/>
            <person name="Scott A."/>
            <person name="Toegelov H."/>
            <person name="Fuchs J."/>
            <person name="Mata-Sucre Y."/>
            <person name="Dias Y."/>
            <person name="Vanzela A.L.L."/>
            <person name="Huettel B."/>
            <person name="Almeida C.C.S."/>
            <person name="Simkova H."/>
            <person name="Souza G."/>
            <person name="Pedrosa-Harand A."/>
            <person name="Macas J."/>
            <person name="Mayer K.F.X."/>
            <person name="Houben A."/>
            <person name="Marques A."/>
        </authorList>
    </citation>
    <scope>NUCLEOTIDE SEQUENCE [LARGE SCALE GENOMIC DNA]</scope>
    <source>
        <strain evidence="15">RhyTen1mFocal</strain>
    </source>
</reference>
<dbReference type="SUPFAM" id="SSF48334">
    <property type="entry name" value="DNA repair protein MutS, domain III"/>
    <property type="match status" value="1"/>
</dbReference>
<evidence type="ECO:0000256" key="3">
    <source>
        <dbReference type="ARBA" id="ARBA00022151"/>
    </source>
</evidence>
<comment type="similarity">
    <text evidence="2">Belongs to the DNA mismatch repair MutS family. MSH3 subfamily.</text>
</comment>
<dbReference type="Pfam" id="PF01624">
    <property type="entry name" value="MutS_I"/>
    <property type="match status" value="1"/>
</dbReference>
<evidence type="ECO:0000256" key="13">
    <source>
        <dbReference type="SAM" id="MobiDB-lite"/>
    </source>
</evidence>
<comment type="subcellular location">
    <subcellularLocation>
        <location evidence="1">Nucleus</location>
    </subcellularLocation>
</comment>
<comment type="caution">
    <text evidence="15">The sequence shown here is derived from an EMBL/GenBank/DDBJ whole genome shotgun (WGS) entry which is preliminary data.</text>
</comment>
<evidence type="ECO:0000256" key="12">
    <source>
        <dbReference type="RuleBase" id="RU003756"/>
    </source>
</evidence>
<dbReference type="SMART" id="SM00534">
    <property type="entry name" value="MUTSac"/>
    <property type="match status" value="1"/>
</dbReference>
<feature type="region of interest" description="Disordered" evidence="13">
    <location>
        <begin position="1"/>
        <end position="81"/>
    </location>
</feature>
<dbReference type="Pfam" id="PF00488">
    <property type="entry name" value="MutS_V"/>
    <property type="match status" value="1"/>
</dbReference>
<dbReference type="GO" id="GO:0006312">
    <property type="term" value="P:mitotic recombination"/>
    <property type="evidence" value="ECO:0007669"/>
    <property type="project" value="TreeGrafter"/>
</dbReference>
<feature type="compositionally biased region" description="Pro residues" evidence="13">
    <location>
        <begin position="64"/>
        <end position="80"/>
    </location>
</feature>
<dbReference type="SUPFAM" id="SSF53150">
    <property type="entry name" value="DNA repair protein MutS, domain II"/>
    <property type="match status" value="1"/>
</dbReference>
<dbReference type="Pfam" id="PF05192">
    <property type="entry name" value="MutS_III"/>
    <property type="match status" value="1"/>
</dbReference>
<keyword evidence="8 12" id="KW-0234">DNA repair</keyword>
<evidence type="ECO:0000256" key="10">
    <source>
        <dbReference type="ARBA" id="ARBA00029792"/>
    </source>
</evidence>
<dbReference type="Proteomes" id="UP001210211">
    <property type="component" value="Unassembled WGS sequence"/>
</dbReference>
<dbReference type="GO" id="GO:0140664">
    <property type="term" value="F:ATP-dependent DNA damage sensor activity"/>
    <property type="evidence" value="ECO:0007669"/>
    <property type="project" value="InterPro"/>
</dbReference>
<feature type="domain" description="DNA mismatch repair proteins mutS family" evidence="14">
    <location>
        <begin position="877"/>
        <end position="893"/>
    </location>
</feature>
<sequence>MGKPKQQVISRFFAPKPAPNSATSSPPPPAASPLPKPSPKISAVVSYSPSNSNAKRRSLNLSPNPSPSKRPKPDPLPAPALNPSLHQKFLAKFLDPPSSTSFSKEESKSCKLNYTPLEQQVVELKEKYPDVILMIEVGYRYRFFGHDAEVAAKVLGIFAHVDRNFLTASVPTFRLNFHVRRLVGAGYKVGVVKQTETAAIKAHGSNKLGPFTRGLSSLYTKATIEAAETMEGGGTESGISEESTNYILCVVEKNLTGLMGFEVKVGLLAVEISTGDVVHGEFNDGAMRSGLEAVVLSLSPVEILLGEPVSTETEKLLMAYAGPKSNVRVQRMSRDCYNEGGGLAEVMSLYENMDDDHSKSNGLHDPMDKSGKERNDLHGIEAIMTLPDLVVQALALTIRYLKEFGLERIICFGSSFRPFSNSVEMTLSANTLHQLEVLRNNFNGSTEGSLFQVMNNTCTSFGSRLFKQWLTHPLCDANLITSRLDAVSEILRSMSTSTVSQAEISKPDLNSVLSSVFTMLGRSLDVERGITRIFHRTAKPTEFIGVIQVILTAGKELQNISSNEDVPLHSALLKRLICSASSSSVISCGVKLLSHLNKDAADQGDMMNLFVSSNDQFPEVAAGKIAVEMVKENLDSLISQYRKQLGMRNLEFKTISGTSHLIELSSDMRVPSNWIKISSTKKSTRYHPPEVVKALDELLLAREELTVVCRSTWDQFLMQFSEHYAYFKAAVQSLAALDCLFSLATLAKDKSFVRPFFVKEEEPRQIHIKRGRHPVLGSILGDGFVPNDTSLREDGEYCQIVTGPNMGGKSCYIRQVALIALMAQVGSYVPATSARLHVLDNIYTRMGASDSIQQGTSTFFEELTETSTILRNCTHKSLVIIDELGRGTSTHDGVAIAYASLHALIKDKRCMVIFVTHYPKILDIMKEFKGEVGAYHVAFMTDETRERNGQHEVTFLYKVIEGASDKSFGLNVARLAQLPSSCIAQATKMAAKLEADLNKRETKGKSEDKIVAKSGRCASELQLDSHEEFTETFRHVVNIMLALGNTDPSKVFCYLKDAREAAIRALKMVLD</sequence>
<keyword evidence="4 12" id="KW-0547">Nucleotide-binding</keyword>
<dbReference type="NCBIfam" id="NF003810">
    <property type="entry name" value="PRK05399.1"/>
    <property type="match status" value="1"/>
</dbReference>
<dbReference type="FunFam" id="3.40.1170.10:FF:000004">
    <property type="entry name" value="DNA mismatch repair protein"/>
    <property type="match status" value="1"/>
</dbReference>
<dbReference type="SUPFAM" id="SSF52540">
    <property type="entry name" value="P-loop containing nucleoside triphosphate hydrolases"/>
    <property type="match status" value="1"/>
</dbReference>
<dbReference type="InterPro" id="IPR036187">
    <property type="entry name" value="DNA_mismatch_repair_MutS_sf"/>
</dbReference>
<name>A0AAD5Z9C1_9POAL</name>
<dbReference type="InterPro" id="IPR045076">
    <property type="entry name" value="MutS"/>
</dbReference>
<keyword evidence="7 12" id="KW-0238">DNA-binding</keyword>
<dbReference type="InterPro" id="IPR007860">
    <property type="entry name" value="DNA_mmatch_repair_MutS_con_dom"/>
</dbReference>
<evidence type="ECO:0000313" key="15">
    <source>
        <dbReference type="EMBL" id="KAJ3689302.1"/>
    </source>
</evidence>
<gene>
    <name evidence="15" type="ORF">LUZ61_018466</name>
</gene>
<keyword evidence="5 12" id="KW-0227">DNA damage</keyword>
<dbReference type="FunFam" id="3.30.420.110:FF:000010">
    <property type="entry name" value="DNA mismatch repair protein"/>
    <property type="match status" value="1"/>
</dbReference>
<evidence type="ECO:0000256" key="9">
    <source>
        <dbReference type="ARBA" id="ARBA00023242"/>
    </source>
</evidence>
<comment type="function">
    <text evidence="12">Component of the post-replicative DNA mismatch repair system (MMR).</text>
</comment>
<protein>
    <recommendedName>
        <fullName evidence="3 11">DNA mismatch repair protein MSH3</fullName>
    </recommendedName>
    <alternativeName>
        <fullName evidence="3 11">DNA mismatch repair protein MSH3</fullName>
    </alternativeName>
    <alternativeName>
        <fullName evidence="10">MutS protein homolog 3</fullName>
    </alternativeName>
</protein>
<dbReference type="PANTHER" id="PTHR11361">
    <property type="entry name" value="DNA MISMATCH REPAIR PROTEIN MUTS FAMILY MEMBER"/>
    <property type="match status" value="1"/>
</dbReference>
<dbReference type="GO" id="GO:0030983">
    <property type="term" value="F:mismatched DNA binding"/>
    <property type="evidence" value="ECO:0007669"/>
    <property type="project" value="InterPro"/>
</dbReference>
<evidence type="ECO:0000256" key="6">
    <source>
        <dbReference type="ARBA" id="ARBA00022840"/>
    </source>
</evidence>
<dbReference type="GO" id="GO:0006298">
    <property type="term" value="P:mismatch repair"/>
    <property type="evidence" value="ECO:0007669"/>
    <property type="project" value="InterPro"/>
</dbReference>
<dbReference type="SMART" id="SM00533">
    <property type="entry name" value="MUTSd"/>
    <property type="match status" value="1"/>
</dbReference>
<dbReference type="Gene3D" id="3.40.50.300">
    <property type="entry name" value="P-loop containing nucleotide triphosphate hydrolases"/>
    <property type="match status" value="1"/>
</dbReference>
<evidence type="ECO:0000256" key="11">
    <source>
        <dbReference type="ARBA" id="ARBA00073774"/>
    </source>
</evidence>
<keyword evidence="9" id="KW-0539">Nucleus</keyword>
<dbReference type="InterPro" id="IPR007696">
    <property type="entry name" value="DNA_mismatch_repair_MutS_core"/>
</dbReference>
<dbReference type="GO" id="GO:0005524">
    <property type="term" value="F:ATP binding"/>
    <property type="evidence" value="ECO:0007669"/>
    <property type="project" value="UniProtKB-KW"/>
</dbReference>
<evidence type="ECO:0000256" key="1">
    <source>
        <dbReference type="ARBA" id="ARBA00004123"/>
    </source>
</evidence>
<feature type="compositionally biased region" description="Pro residues" evidence="13">
    <location>
        <begin position="25"/>
        <end position="38"/>
    </location>
</feature>
<proteinExistence type="inferred from homology"/>
<evidence type="ECO:0000256" key="5">
    <source>
        <dbReference type="ARBA" id="ARBA00022763"/>
    </source>
</evidence>
<dbReference type="SUPFAM" id="SSF55271">
    <property type="entry name" value="DNA repair protein MutS, domain I"/>
    <property type="match status" value="1"/>
</dbReference>
<dbReference type="Gene3D" id="3.30.420.110">
    <property type="entry name" value="MutS, connector domain"/>
    <property type="match status" value="1"/>
</dbReference>
<dbReference type="PIRSF" id="PIRSF037677">
    <property type="entry name" value="DNA_mis_repair_Msh6"/>
    <property type="match status" value="1"/>
</dbReference>
<evidence type="ECO:0000256" key="2">
    <source>
        <dbReference type="ARBA" id="ARBA00007094"/>
    </source>
</evidence>
<dbReference type="InterPro" id="IPR000432">
    <property type="entry name" value="DNA_mismatch_repair_MutS_C"/>
</dbReference>
<evidence type="ECO:0000259" key="14">
    <source>
        <dbReference type="PROSITE" id="PS00486"/>
    </source>
</evidence>
<dbReference type="AlphaFoldDB" id="A0AAD5Z9C1"/>
<dbReference type="InterPro" id="IPR027417">
    <property type="entry name" value="P-loop_NTPase"/>
</dbReference>
<accession>A0AAD5Z9C1</accession>
<dbReference type="InterPro" id="IPR007861">
    <property type="entry name" value="DNA_mismatch_repair_MutS_clamp"/>
</dbReference>
<keyword evidence="6" id="KW-0067">ATP-binding</keyword>
<evidence type="ECO:0000256" key="7">
    <source>
        <dbReference type="ARBA" id="ARBA00023125"/>
    </source>
</evidence>
<dbReference type="Gene3D" id="3.40.1170.10">
    <property type="entry name" value="DNA repair protein MutS, domain I"/>
    <property type="match status" value="1"/>
</dbReference>
<dbReference type="FunFam" id="3.40.50.300:FF:002130">
    <property type="entry name" value="DNA mismatch repair protein MSH3"/>
    <property type="match status" value="1"/>
</dbReference>
<dbReference type="InterPro" id="IPR007695">
    <property type="entry name" value="DNA_mismatch_repair_MutS-lik_N"/>
</dbReference>
<evidence type="ECO:0000313" key="16">
    <source>
        <dbReference type="Proteomes" id="UP001210211"/>
    </source>
</evidence>
<organism evidence="15 16">
    <name type="scientific">Rhynchospora tenuis</name>
    <dbReference type="NCBI Taxonomy" id="198213"/>
    <lineage>
        <taxon>Eukaryota</taxon>
        <taxon>Viridiplantae</taxon>
        <taxon>Streptophyta</taxon>
        <taxon>Embryophyta</taxon>
        <taxon>Tracheophyta</taxon>
        <taxon>Spermatophyta</taxon>
        <taxon>Magnoliopsida</taxon>
        <taxon>Liliopsida</taxon>
        <taxon>Poales</taxon>
        <taxon>Cyperaceae</taxon>
        <taxon>Cyperoideae</taxon>
        <taxon>Rhynchosporeae</taxon>
        <taxon>Rhynchospora</taxon>
    </lineage>
</organism>
<evidence type="ECO:0000256" key="4">
    <source>
        <dbReference type="ARBA" id="ARBA00022741"/>
    </source>
</evidence>
<dbReference type="PROSITE" id="PS00486">
    <property type="entry name" value="DNA_MISMATCH_REPAIR_2"/>
    <property type="match status" value="1"/>
</dbReference>
<evidence type="ECO:0000256" key="8">
    <source>
        <dbReference type="ARBA" id="ARBA00023204"/>
    </source>
</evidence>
<dbReference type="InterPro" id="IPR036678">
    <property type="entry name" value="MutS_con_dom_sf"/>
</dbReference>
<dbReference type="EMBL" id="JAMRDG010000002">
    <property type="protein sequence ID" value="KAJ3689302.1"/>
    <property type="molecule type" value="Genomic_DNA"/>
</dbReference>
<keyword evidence="16" id="KW-1185">Reference proteome</keyword>
<dbReference type="PANTHER" id="PTHR11361:SF122">
    <property type="entry name" value="DNA MISMATCH REPAIR PROTEIN MSH3"/>
    <property type="match status" value="1"/>
</dbReference>
<dbReference type="Gene3D" id="1.10.1420.10">
    <property type="match status" value="2"/>
</dbReference>
<dbReference type="Pfam" id="PF05190">
    <property type="entry name" value="MutS_IV"/>
    <property type="match status" value="1"/>
</dbReference>
<dbReference type="FunFam" id="1.10.1420.10:FF:000004">
    <property type="entry name" value="DNA mismatch repair protein Msh3"/>
    <property type="match status" value="1"/>
</dbReference>
<dbReference type="InterPro" id="IPR017261">
    <property type="entry name" value="DNA_mismatch_repair_MutS/MSH"/>
</dbReference>
<dbReference type="Pfam" id="PF05188">
    <property type="entry name" value="MutS_II"/>
    <property type="match status" value="1"/>
</dbReference>
<dbReference type="GO" id="GO:0005634">
    <property type="term" value="C:nucleus"/>
    <property type="evidence" value="ECO:0007669"/>
    <property type="project" value="UniProtKB-SubCell"/>
</dbReference>
<dbReference type="InterPro" id="IPR016151">
    <property type="entry name" value="DNA_mismatch_repair_MutS_N"/>
</dbReference>